<sequence>MPIKVENVSFIYNEGTPYATVALEDINFAIEDEEFVGIIGHTGSGKSTLIQQLNGLLKPSKGKIYINGIDITDKKVSLKDIRKQVGLVFQYPEYQLFEETVFKDIAFGPSNLGLSEEEVKERVYEAMEIVGISKELADKSPFELSGGQKRRVAIAGILAMRPKILILDEPTAGLDPKGKQEILNKIKEIHDKYKMITILVSHNMEDIARIADKIIVMNRGKIELIGTPREVFREAERLEKIGLSVPQITSLARELRKRGVPIPPDVLTIEEAKEHILRYLRGTKNV</sequence>
<feature type="domain" description="ABC transporter" evidence="10">
    <location>
        <begin position="3"/>
        <end position="244"/>
    </location>
</feature>
<gene>
    <name evidence="11" type="ORF">DEA61_04045</name>
    <name evidence="13" type="ORF">EV203_1336</name>
    <name evidence="12" type="ORF">HKI81_03085</name>
</gene>
<dbReference type="InterPro" id="IPR005876">
    <property type="entry name" value="Co_trans_ATP-bd"/>
</dbReference>
<dbReference type="Proteomes" id="UP000264445">
    <property type="component" value="Unassembled WGS sequence"/>
</dbReference>
<reference evidence="11 14" key="1">
    <citation type="journal article" date="2018" name="Nat. Biotechnol.">
        <title>A standardized bacterial taxonomy based on genome phylogeny substantially revises the tree of life.</title>
        <authorList>
            <person name="Parks D.H."/>
            <person name="Chuvochina M."/>
            <person name="Waite D.W."/>
            <person name="Rinke C."/>
            <person name="Skarshewski A."/>
            <person name="Chaumeil P.A."/>
            <person name="Hugenholtz P."/>
        </authorList>
    </citation>
    <scope>NUCLEOTIDE SEQUENCE [LARGE SCALE GENOMIC DNA]</scope>
    <source>
        <strain evidence="11">UBA12544</strain>
    </source>
</reference>
<keyword evidence="5 9" id="KW-0067">ATP-binding</keyword>
<comment type="function">
    <text evidence="9">ATP-binding (A) component of a common energy-coupling factor (ECF) ABC-transporter complex.</text>
</comment>
<proteinExistence type="inferred from homology"/>
<evidence type="ECO:0000256" key="4">
    <source>
        <dbReference type="ARBA" id="ARBA00022741"/>
    </source>
</evidence>
<dbReference type="NCBIfam" id="NF010158">
    <property type="entry name" value="PRK13637.1"/>
    <property type="match status" value="1"/>
</dbReference>
<dbReference type="EMBL" id="SLWU01000033">
    <property type="protein sequence ID" value="TCO56397.1"/>
    <property type="molecule type" value="Genomic_DNA"/>
</dbReference>
<dbReference type="Proteomes" id="UP000294886">
    <property type="component" value="Unassembled WGS sequence"/>
</dbReference>
<reference evidence="12 16" key="3">
    <citation type="submission" date="2020-04" db="EMBL/GenBank/DDBJ databases">
        <title>Draft genome sequence of Caldanaerobacter sunterraneus. strain 1523vc isolated from Griffin hot spring, Kamchatka, Russia.</title>
        <authorList>
            <person name="Toshchakov S.V."/>
            <person name="Podosokorskaya O.A."/>
            <person name="Kublanov I.V."/>
            <person name="Korzhenkov A."/>
            <person name="Patrushev M.V."/>
        </authorList>
    </citation>
    <scope>NUCLEOTIDE SEQUENCE [LARGE SCALE GENOMIC DNA]</scope>
    <source>
        <strain evidence="12 16">1523vc</strain>
    </source>
</reference>
<dbReference type="InterPro" id="IPR030947">
    <property type="entry name" value="EcfA_1"/>
</dbReference>
<dbReference type="Proteomes" id="UP000529861">
    <property type="component" value="Unassembled WGS sequence"/>
</dbReference>
<evidence type="ECO:0000256" key="3">
    <source>
        <dbReference type="ARBA" id="ARBA00022475"/>
    </source>
</evidence>
<accession>A0A117KW03</accession>
<evidence type="ECO:0000256" key="5">
    <source>
        <dbReference type="ARBA" id="ARBA00022840"/>
    </source>
</evidence>
<dbReference type="SUPFAM" id="SSF52540">
    <property type="entry name" value="P-loop containing nucleoside triphosphate hydrolases"/>
    <property type="match status" value="1"/>
</dbReference>
<keyword evidence="4 9" id="KW-0547">Nucleotide-binding</keyword>
<dbReference type="Gene3D" id="3.40.50.300">
    <property type="entry name" value="P-loop containing nucleotide triphosphate hydrolases"/>
    <property type="match status" value="1"/>
</dbReference>
<dbReference type="AlphaFoldDB" id="A0A117KW03"/>
<dbReference type="PANTHER" id="PTHR43553:SF27">
    <property type="entry name" value="ENERGY-COUPLING FACTOR TRANSPORTER ATP-BINDING PROTEIN ECFA2"/>
    <property type="match status" value="1"/>
</dbReference>
<dbReference type="GO" id="GO:0016887">
    <property type="term" value="F:ATP hydrolysis activity"/>
    <property type="evidence" value="ECO:0007669"/>
    <property type="project" value="InterPro"/>
</dbReference>
<evidence type="ECO:0000256" key="6">
    <source>
        <dbReference type="ARBA" id="ARBA00022967"/>
    </source>
</evidence>
<keyword evidence="2 9" id="KW-0813">Transport</keyword>
<dbReference type="FunFam" id="3.40.50.300:FF:000224">
    <property type="entry name" value="Energy-coupling factor transporter ATP-binding protein EcfA"/>
    <property type="match status" value="1"/>
</dbReference>
<evidence type="ECO:0000313" key="11">
    <source>
        <dbReference type="EMBL" id="HBT49014.1"/>
    </source>
</evidence>
<evidence type="ECO:0000313" key="15">
    <source>
        <dbReference type="Proteomes" id="UP000294886"/>
    </source>
</evidence>
<dbReference type="InterPro" id="IPR003593">
    <property type="entry name" value="AAA+_ATPase"/>
</dbReference>
<evidence type="ECO:0000313" key="13">
    <source>
        <dbReference type="EMBL" id="TCO56397.1"/>
    </source>
</evidence>
<evidence type="ECO:0000259" key="10">
    <source>
        <dbReference type="PROSITE" id="PS50893"/>
    </source>
</evidence>
<dbReference type="PANTHER" id="PTHR43553">
    <property type="entry name" value="HEAVY METAL TRANSPORTER"/>
    <property type="match status" value="1"/>
</dbReference>
<dbReference type="Pfam" id="PF00005">
    <property type="entry name" value="ABC_tran"/>
    <property type="match status" value="1"/>
</dbReference>
<dbReference type="GO" id="GO:0042626">
    <property type="term" value="F:ATPase-coupled transmembrane transporter activity"/>
    <property type="evidence" value="ECO:0007669"/>
    <property type="project" value="TreeGrafter"/>
</dbReference>
<evidence type="ECO:0000313" key="12">
    <source>
        <dbReference type="EMBL" id="NNG66223.1"/>
    </source>
</evidence>
<name>A0A117KW03_9THEO</name>
<comment type="similarity">
    <text evidence="9">Belongs to the ABC transporter superfamily. Energy-coupling factor EcfA family.</text>
</comment>
<comment type="subunit">
    <text evidence="9">Forms a stable energy-coupling factor (ECF) transporter complex composed of 2 membrane-embedded substrate-binding proteins (S component), 2 ATP-binding proteins (A component) and 2 transmembrane proteins (T component).</text>
</comment>
<dbReference type="InterPro" id="IPR050095">
    <property type="entry name" value="ECF_ABC_transporter_ATP-bd"/>
</dbReference>
<evidence type="ECO:0000256" key="1">
    <source>
        <dbReference type="ARBA" id="ARBA00004202"/>
    </source>
</evidence>
<dbReference type="PROSITE" id="PS50893">
    <property type="entry name" value="ABC_TRANSPORTER_2"/>
    <property type="match status" value="1"/>
</dbReference>
<evidence type="ECO:0000313" key="16">
    <source>
        <dbReference type="Proteomes" id="UP000529861"/>
    </source>
</evidence>
<reference evidence="13 15" key="2">
    <citation type="submission" date="2019-03" db="EMBL/GenBank/DDBJ databases">
        <title>Genomic Encyclopedia of Type Strains, Phase IV (KMG-IV): sequencing the most valuable type-strain genomes for metagenomic binning, comparative biology and taxonomic classification.</title>
        <authorList>
            <person name="Goeker M."/>
        </authorList>
    </citation>
    <scope>NUCLEOTIDE SEQUENCE [LARGE SCALE GENOMIC DNA]</scope>
    <source>
        <strain evidence="13 15">DSM 13054</strain>
    </source>
</reference>
<dbReference type="InterPro" id="IPR003439">
    <property type="entry name" value="ABC_transporter-like_ATP-bd"/>
</dbReference>
<keyword evidence="6" id="KW-1278">Translocase</keyword>
<dbReference type="EC" id="7.-.-.-" evidence="9"/>
<evidence type="ECO:0000313" key="14">
    <source>
        <dbReference type="Proteomes" id="UP000264445"/>
    </source>
</evidence>
<organism evidence="11 14">
    <name type="scientific">Caldanaerobacter subterraneus</name>
    <dbReference type="NCBI Taxonomy" id="911092"/>
    <lineage>
        <taxon>Bacteria</taxon>
        <taxon>Bacillati</taxon>
        <taxon>Bacillota</taxon>
        <taxon>Clostridia</taxon>
        <taxon>Thermoanaerobacterales</taxon>
        <taxon>Thermoanaerobacteraceae</taxon>
        <taxon>Caldanaerobacter</taxon>
    </lineage>
</organism>
<dbReference type="GO" id="GO:0006824">
    <property type="term" value="P:cobalt ion transport"/>
    <property type="evidence" value="ECO:0007669"/>
    <property type="project" value="InterPro"/>
</dbReference>
<dbReference type="GO" id="GO:0005524">
    <property type="term" value="F:ATP binding"/>
    <property type="evidence" value="ECO:0007669"/>
    <property type="project" value="UniProtKB-UniRule"/>
</dbReference>
<evidence type="ECO:0000256" key="9">
    <source>
        <dbReference type="RuleBase" id="RU365104"/>
    </source>
</evidence>
<dbReference type="PROSITE" id="PS00211">
    <property type="entry name" value="ABC_TRANSPORTER_1"/>
    <property type="match status" value="1"/>
</dbReference>
<dbReference type="RefSeq" id="WP_022588743.1">
    <property type="nucleotide sequence ID" value="NZ_DOLB01000070.1"/>
</dbReference>
<dbReference type="InterPro" id="IPR015856">
    <property type="entry name" value="ABC_transpr_CbiO/EcfA_su"/>
</dbReference>
<comment type="subcellular location">
    <subcellularLocation>
        <location evidence="1 9">Cell membrane</location>
        <topology evidence="1 9">Peripheral membrane protein</topology>
    </subcellularLocation>
</comment>
<dbReference type="InterPro" id="IPR027417">
    <property type="entry name" value="P-loop_NTPase"/>
</dbReference>
<dbReference type="NCBIfam" id="TIGR01166">
    <property type="entry name" value="cbiO"/>
    <property type="match status" value="1"/>
</dbReference>
<protein>
    <recommendedName>
        <fullName evidence="9">Energy-coupling factor transporter ATP-binding protein EcfA2</fullName>
        <ecNumber evidence="9">7.-.-.-</ecNumber>
    </recommendedName>
</protein>
<keyword evidence="7 9" id="KW-0472">Membrane</keyword>
<dbReference type="GO" id="GO:0043190">
    <property type="term" value="C:ATP-binding cassette (ABC) transporter complex"/>
    <property type="evidence" value="ECO:0007669"/>
    <property type="project" value="TreeGrafter"/>
</dbReference>
<evidence type="ECO:0000256" key="2">
    <source>
        <dbReference type="ARBA" id="ARBA00022448"/>
    </source>
</evidence>
<dbReference type="NCBIfam" id="TIGR04521">
    <property type="entry name" value="ECF_ATPase_2"/>
    <property type="match status" value="1"/>
</dbReference>
<keyword evidence="3 9" id="KW-1003">Cell membrane</keyword>
<evidence type="ECO:0000256" key="8">
    <source>
        <dbReference type="ARBA" id="ARBA00025157"/>
    </source>
</evidence>
<dbReference type="EMBL" id="DOLB01000070">
    <property type="protein sequence ID" value="HBT49014.1"/>
    <property type="molecule type" value="Genomic_DNA"/>
</dbReference>
<dbReference type="EMBL" id="JABEQB010000006">
    <property type="protein sequence ID" value="NNG66223.1"/>
    <property type="molecule type" value="Genomic_DNA"/>
</dbReference>
<dbReference type="NCBIfam" id="TIGR04520">
    <property type="entry name" value="ECF_ATPase_1"/>
    <property type="match status" value="1"/>
</dbReference>
<dbReference type="CDD" id="cd03225">
    <property type="entry name" value="ABC_cobalt_CbiO_domain1"/>
    <property type="match status" value="1"/>
</dbReference>
<comment type="caution">
    <text evidence="11">The sequence shown here is derived from an EMBL/GenBank/DDBJ whole genome shotgun (WGS) entry which is preliminary data.</text>
</comment>
<evidence type="ECO:0000256" key="7">
    <source>
        <dbReference type="ARBA" id="ARBA00023136"/>
    </source>
</evidence>
<dbReference type="InterPro" id="IPR017871">
    <property type="entry name" value="ABC_transporter-like_CS"/>
</dbReference>
<dbReference type="SMART" id="SM00382">
    <property type="entry name" value="AAA"/>
    <property type="match status" value="1"/>
</dbReference>
<dbReference type="InterPro" id="IPR030946">
    <property type="entry name" value="EcfA2"/>
</dbReference>
<comment type="function">
    <text evidence="8">Probably part of an ABC transporter complex. Responsible for energy coupling to the transport system.</text>
</comment>